<dbReference type="InterPro" id="IPR036890">
    <property type="entry name" value="HATPase_C_sf"/>
</dbReference>
<evidence type="ECO:0000313" key="2">
    <source>
        <dbReference type="EMBL" id="MDT1061548.1"/>
    </source>
</evidence>
<gene>
    <name evidence="2" type="ORF">RM190_06720</name>
</gene>
<organism evidence="2 3">
    <name type="scientific">Paracoccus broussonetiae</name>
    <dbReference type="NCBI Taxonomy" id="3075834"/>
    <lineage>
        <taxon>Bacteria</taxon>
        <taxon>Pseudomonadati</taxon>
        <taxon>Pseudomonadota</taxon>
        <taxon>Alphaproteobacteria</taxon>
        <taxon>Rhodobacterales</taxon>
        <taxon>Paracoccaceae</taxon>
        <taxon>Paracoccus</taxon>
    </lineage>
</organism>
<sequence>MNDVTISRSTASPFPALPERLASLVSSRLCHDLISPLGAIGNGVELLQMSGDYPGLTKSPELGLIAESVEAARARIRWFRLAFGHASAEQRLALNELAGLMADIERQGRIRVRLEAQGDLPRSEARLILLGVMCLETALPWGGSILICRGAVGWRLLAEAARTKSDPALWAWLDADPALERVEPQPSEIHFPLLAAFAAQEGRSLGWELDEKGGEIWFHGAQSGLRQGG</sequence>
<accession>A0ABU3EBF2</accession>
<dbReference type="Gene3D" id="3.30.565.10">
    <property type="entry name" value="Histidine kinase-like ATPase, C-terminal domain"/>
    <property type="match status" value="1"/>
</dbReference>
<feature type="domain" description="Histidine phosphotransferase ChpT C-terminal" evidence="1">
    <location>
        <begin position="95"/>
        <end position="212"/>
    </location>
</feature>
<evidence type="ECO:0000313" key="3">
    <source>
        <dbReference type="Proteomes" id="UP001251085"/>
    </source>
</evidence>
<keyword evidence="3" id="KW-1185">Reference proteome</keyword>
<reference evidence="3" key="1">
    <citation type="submission" date="2023-07" db="EMBL/GenBank/DDBJ databases">
        <title>Characterization of two Paracoccaceae strains isolated from Phycosphere and proposal of Xinfangfangia lacusdiani sp. nov.</title>
        <authorList>
            <person name="Deng Y."/>
            <person name="Zhang Y.Q."/>
        </authorList>
    </citation>
    <scope>NUCLEOTIDE SEQUENCE [LARGE SCALE GENOMIC DNA]</scope>
    <source>
        <strain evidence="3">CPCC 101403</strain>
    </source>
</reference>
<comment type="caution">
    <text evidence="2">The sequence shown here is derived from an EMBL/GenBank/DDBJ whole genome shotgun (WGS) entry which is preliminary data.</text>
</comment>
<dbReference type="EMBL" id="JAVRQI010000004">
    <property type="protein sequence ID" value="MDT1061548.1"/>
    <property type="molecule type" value="Genomic_DNA"/>
</dbReference>
<proteinExistence type="predicted"/>
<dbReference type="Gene3D" id="1.10.287.130">
    <property type="match status" value="1"/>
</dbReference>
<dbReference type="Pfam" id="PF10090">
    <property type="entry name" value="HPTransfase"/>
    <property type="match status" value="1"/>
</dbReference>
<dbReference type="RefSeq" id="WP_311758643.1">
    <property type="nucleotide sequence ID" value="NZ_JAVRQI010000004.1"/>
</dbReference>
<protein>
    <submittedName>
        <fullName evidence="2">Histidine phosphotransferase family protein</fullName>
    </submittedName>
</protein>
<dbReference type="InterPro" id="IPR018762">
    <property type="entry name" value="ChpT_C"/>
</dbReference>
<name>A0ABU3EBF2_9RHOB</name>
<evidence type="ECO:0000259" key="1">
    <source>
        <dbReference type="Pfam" id="PF10090"/>
    </source>
</evidence>
<dbReference type="Proteomes" id="UP001251085">
    <property type="component" value="Unassembled WGS sequence"/>
</dbReference>